<feature type="signal peptide" evidence="1">
    <location>
        <begin position="1"/>
        <end position="27"/>
    </location>
</feature>
<keyword evidence="1" id="KW-0732">Signal</keyword>
<name>A0A9N8DKZ0_9STRA</name>
<accession>A0A9N8DKZ0</accession>
<keyword evidence="3" id="KW-1185">Reference proteome</keyword>
<dbReference type="AlphaFoldDB" id="A0A9N8DKZ0"/>
<reference evidence="2" key="1">
    <citation type="submission" date="2020-06" db="EMBL/GenBank/DDBJ databases">
        <authorList>
            <consortium name="Plant Systems Biology data submission"/>
        </authorList>
    </citation>
    <scope>NUCLEOTIDE SEQUENCE</scope>
    <source>
        <strain evidence="2">D6</strain>
    </source>
</reference>
<proteinExistence type="predicted"/>
<dbReference type="EMBL" id="CAICTM010000215">
    <property type="protein sequence ID" value="CAB9504992.1"/>
    <property type="molecule type" value="Genomic_DNA"/>
</dbReference>
<evidence type="ECO:0008006" key="4">
    <source>
        <dbReference type="Google" id="ProtNLM"/>
    </source>
</evidence>
<protein>
    <recommendedName>
        <fullName evidence="4">Secreted protein</fullName>
    </recommendedName>
</protein>
<evidence type="ECO:0000313" key="3">
    <source>
        <dbReference type="Proteomes" id="UP001153069"/>
    </source>
</evidence>
<evidence type="ECO:0000256" key="1">
    <source>
        <dbReference type="SAM" id="SignalP"/>
    </source>
</evidence>
<feature type="chain" id="PRO_5040356913" description="Secreted protein" evidence="1">
    <location>
        <begin position="28"/>
        <end position="474"/>
    </location>
</feature>
<evidence type="ECO:0000313" key="2">
    <source>
        <dbReference type="EMBL" id="CAB9504992.1"/>
    </source>
</evidence>
<organism evidence="2 3">
    <name type="scientific">Seminavis robusta</name>
    <dbReference type="NCBI Taxonomy" id="568900"/>
    <lineage>
        <taxon>Eukaryota</taxon>
        <taxon>Sar</taxon>
        <taxon>Stramenopiles</taxon>
        <taxon>Ochrophyta</taxon>
        <taxon>Bacillariophyta</taxon>
        <taxon>Bacillariophyceae</taxon>
        <taxon>Bacillariophycidae</taxon>
        <taxon>Naviculales</taxon>
        <taxon>Naviculaceae</taxon>
        <taxon>Seminavis</taxon>
    </lineage>
</organism>
<gene>
    <name evidence="2" type="ORF">SEMRO_216_G089180.1</name>
</gene>
<dbReference type="Proteomes" id="UP001153069">
    <property type="component" value="Unassembled WGS sequence"/>
</dbReference>
<comment type="caution">
    <text evidence="2">The sequence shown here is derived from an EMBL/GenBank/DDBJ whole genome shotgun (WGS) entry which is preliminary data.</text>
</comment>
<sequence length="474" mass="53480">MIRNIPRALRAVIYVQALIICLQQVEGTNETKLALDDMSIFWGDSRYPERAYQSIVDCLGKWDEPVLESHDVAWRTFYEMYTSLEAAQDASTRWRESDSFLESRQKKKGLYGGNFNSFGAVEVSERCNFVSNVAYYNAALRICKYGDRWHSNSSYQSALMKSIGFQSIASGYFHGSFSRLGFVMDVENAGLPLFLAYQMAIQSVGDVDDPNFNATIFRTGSNIKPLEDITPFWKPIDEMTFLPLKEDLSFLEWSQYINDLDVPDAEESALLFCSWFCIATLPYSLCECLMADVLAPAFINNQTKIDFVKNEYFPQAKIAADSLDLPLPAWIGFPLLGKGLGAALSILWAYLFQENRLKTPGLEGMYFNVTALGATKTPSVDFLINILTGFGNPTKYTYNSEEAYPGASFCNRDSPHALWHQESADALPEIAFAADKLYRVLQDRKERKQQGNWFGFSIFNSFQNIRGGGHGGED</sequence>